<proteinExistence type="predicted"/>
<gene>
    <name evidence="2" type="ORF">GT037_005681</name>
</gene>
<protein>
    <recommendedName>
        <fullName evidence="4">Transcription factor domain-containing protein</fullName>
    </recommendedName>
</protein>
<evidence type="ECO:0008006" key="4">
    <source>
        <dbReference type="Google" id="ProtNLM"/>
    </source>
</evidence>
<evidence type="ECO:0000313" key="3">
    <source>
        <dbReference type="Proteomes" id="UP000596902"/>
    </source>
</evidence>
<dbReference type="RefSeq" id="XP_038786417.1">
    <property type="nucleotide sequence ID" value="XM_038930728.1"/>
</dbReference>
<accession>A0A8H7EHQ1</accession>
<reference evidence="2" key="1">
    <citation type="submission" date="2020-01" db="EMBL/GenBank/DDBJ databases">
        <authorList>
            <person name="Feng Z.H.Z."/>
        </authorList>
    </citation>
    <scope>NUCLEOTIDE SEQUENCE</scope>
    <source>
        <strain evidence="2">CBS107.38</strain>
    </source>
</reference>
<dbReference type="AlphaFoldDB" id="A0A8H7EHQ1"/>
<feature type="compositionally biased region" description="Acidic residues" evidence="1">
    <location>
        <begin position="50"/>
        <end position="59"/>
    </location>
</feature>
<feature type="region of interest" description="Disordered" evidence="1">
    <location>
        <begin position="30"/>
        <end position="91"/>
    </location>
</feature>
<evidence type="ECO:0000313" key="2">
    <source>
        <dbReference type="EMBL" id="KAF7676176.1"/>
    </source>
</evidence>
<dbReference type="Proteomes" id="UP000596902">
    <property type="component" value="Unassembled WGS sequence"/>
</dbReference>
<dbReference type="EMBL" id="JAAABM010000007">
    <property type="protein sequence ID" value="KAF7676176.1"/>
    <property type="molecule type" value="Genomic_DNA"/>
</dbReference>
<sequence length="367" mass="40998">MTTSNDHRKVTKRSSNAYLSDLRAKVARLEQNQGNASIASRVQTTADDTTAQEEDIDALEPDHDRQQVNPSSIGGTRENSPGHRPEPDESNLINPLIESFKFWSSSGRTFYLGTSSNWSFHGQILNLVHEHTRKSPLPSADLLFDGSAYDLPWDGTRSLPDSTSPVIPSIDYAIFLINAVKFHCAQLVHLFDEDEFMANMHAFYSNSETGAWKEKTFLPWDLDALFVSTMVLILTRFVDFSLMDNQTGHLDKAYGFMETIVSSGNRIAAFRNVELHKLEEMLAEYFENREQPPTASPNTIGSGPSMQRPLSFPEGYQSTAGLLNSEDTLPPPYTGILAVAESMEIEGTDWLSFATLDNYQILDSSIQ</sequence>
<feature type="compositionally biased region" description="Polar residues" evidence="1">
    <location>
        <begin position="291"/>
        <end position="305"/>
    </location>
</feature>
<evidence type="ECO:0000256" key="1">
    <source>
        <dbReference type="SAM" id="MobiDB-lite"/>
    </source>
</evidence>
<feature type="compositionally biased region" description="Polar residues" evidence="1">
    <location>
        <begin position="30"/>
        <end position="42"/>
    </location>
</feature>
<reference evidence="2" key="2">
    <citation type="submission" date="2020-08" db="EMBL/GenBank/DDBJ databases">
        <title>Draft Genome Sequence of Cumin Blight Pathogen Alternaria burnsii.</title>
        <authorList>
            <person name="Feng Z."/>
        </authorList>
    </citation>
    <scope>NUCLEOTIDE SEQUENCE</scope>
    <source>
        <strain evidence="2">CBS107.38</strain>
    </source>
</reference>
<feature type="region of interest" description="Disordered" evidence="1">
    <location>
        <begin position="289"/>
        <end position="308"/>
    </location>
</feature>
<dbReference type="GeneID" id="62203906"/>
<comment type="caution">
    <text evidence="2">The sequence shown here is derived from an EMBL/GenBank/DDBJ whole genome shotgun (WGS) entry which is preliminary data.</text>
</comment>
<feature type="compositionally biased region" description="Polar residues" evidence="1">
    <location>
        <begin position="67"/>
        <end position="79"/>
    </location>
</feature>
<organism evidence="2 3">
    <name type="scientific">Alternaria burnsii</name>
    <dbReference type="NCBI Taxonomy" id="1187904"/>
    <lineage>
        <taxon>Eukaryota</taxon>
        <taxon>Fungi</taxon>
        <taxon>Dikarya</taxon>
        <taxon>Ascomycota</taxon>
        <taxon>Pezizomycotina</taxon>
        <taxon>Dothideomycetes</taxon>
        <taxon>Pleosporomycetidae</taxon>
        <taxon>Pleosporales</taxon>
        <taxon>Pleosporineae</taxon>
        <taxon>Pleosporaceae</taxon>
        <taxon>Alternaria</taxon>
        <taxon>Alternaria sect. Alternaria</taxon>
    </lineage>
</organism>
<name>A0A8H7EHQ1_9PLEO</name>
<keyword evidence="3" id="KW-1185">Reference proteome</keyword>